<evidence type="ECO:0000256" key="1">
    <source>
        <dbReference type="SAM" id="MobiDB-lite"/>
    </source>
</evidence>
<protein>
    <submittedName>
        <fullName evidence="2">Uncharacterized protein</fullName>
    </submittedName>
</protein>
<evidence type="ECO:0000313" key="2">
    <source>
        <dbReference type="EMBL" id="KOM25930.1"/>
    </source>
</evidence>
<sequence length="163" mass="17355">MGNPNPLPQRNASSSGVSPSRELSFKNYNKEGNQNFKDSQIKSDSCSCVLRRNKSGKVVFNGGAGQIFENSIINGVKVKSETTSSSESKTTGEKCKASLASALRCLESVESMIERLNSSDSPKKDVQSSIMDNNSLVNNEVTLEELGNVGKGSVELGKVGGEC</sequence>
<feature type="compositionally biased region" description="Polar residues" evidence="1">
    <location>
        <begin position="26"/>
        <end position="39"/>
    </location>
</feature>
<gene>
    <name evidence="2" type="ORF">LR48_Vigan205s006700</name>
</gene>
<accession>A0A0L9T5Q3</accession>
<feature type="region of interest" description="Disordered" evidence="1">
    <location>
        <begin position="1"/>
        <end position="39"/>
    </location>
</feature>
<organism evidence="2 3">
    <name type="scientific">Phaseolus angularis</name>
    <name type="common">Azuki bean</name>
    <name type="synonym">Vigna angularis</name>
    <dbReference type="NCBI Taxonomy" id="3914"/>
    <lineage>
        <taxon>Eukaryota</taxon>
        <taxon>Viridiplantae</taxon>
        <taxon>Streptophyta</taxon>
        <taxon>Embryophyta</taxon>
        <taxon>Tracheophyta</taxon>
        <taxon>Spermatophyta</taxon>
        <taxon>Magnoliopsida</taxon>
        <taxon>eudicotyledons</taxon>
        <taxon>Gunneridae</taxon>
        <taxon>Pentapetalae</taxon>
        <taxon>rosids</taxon>
        <taxon>fabids</taxon>
        <taxon>Fabales</taxon>
        <taxon>Fabaceae</taxon>
        <taxon>Papilionoideae</taxon>
        <taxon>50 kb inversion clade</taxon>
        <taxon>NPAAA clade</taxon>
        <taxon>indigoferoid/millettioid clade</taxon>
        <taxon>Phaseoleae</taxon>
        <taxon>Vigna</taxon>
    </lineage>
</organism>
<feature type="compositionally biased region" description="Polar residues" evidence="1">
    <location>
        <begin position="8"/>
        <end position="18"/>
    </location>
</feature>
<proteinExistence type="predicted"/>
<dbReference type="Proteomes" id="UP000053144">
    <property type="component" value="Unassembled WGS sequence"/>
</dbReference>
<name>A0A0L9T5Q3_PHAAN</name>
<dbReference type="AlphaFoldDB" id="A0A0L9T5Q3"/>
<reference evidence="3" key="1">
    <citation type="journal article" date="2015" name="Proc. Natl. Acad. Sci. U.S.A.">
        <title>Genome sequencing of adzuki bean (Vigna angularis) provides insight into high starch and low fat accumulation and domestication.</title>
        <authorList>
            <person name="Yang K."/>
            <person name="Tian Z."/>
            <person name="Chen C."/>
            <person name="Luo L."/>
            <person name="Zhao B."/>
            <person name="Wang Z."/>
            <person name="Yu L."/>
            <person name="Li Y."/>
            <person name="Sun Y."/>
            <person name="Li W."/>
            <person name="Chen Y."/>
            <person name="Li Y."/>
            <person name="Zhang Y."/>
            <person name="Ai D."/>
            <person name="Zhao J."/>
            <person name="Shang C."/>
            <person name="Ma Y."/>
            <person name="Wu B."/>
            <person name="Wang M."/>
            <person name="Gao L."/>
            <person name="Sun D."/>
            <person name="Zhang P."/>
            <person name="Guo F."/>
            <person name="Wang W."/>
            <person name="Li Y."/>
            <person name="Wang J."/>
            <person name="Varshney R.K."/>
            <person name="Wang J."/>
            <person name="Ling H.Q."/>
            <person name="Wan P."/>
        </authorList>
    </citation>
    <scope>NUCLEOTIDE SEQUENCE</scope>
    <source>
        <strain evidence="3">cv. Jingnong 6</strain>
    </source>
</reference>
<dbReference type="EMBL" id="KQ258294">
    <property type="protein sequence ID" value="KOM25930.1"/>
    <property type="molecule type" value="Genomic_DNA"/>
</dbReference>
<evidence type="ECO:0000313" key="3">
    <source>
        <dbReference type="Proteomes" id="UP000053144"/>
    </source>
</evidence>
<dbReference type="Gramene" id="KOM25930">
    <property type="protein sequence ID" value="KOM25930"/>
    <property type="gene ID" value="LR48_Vigan205s006700"/>
</dbReference>